<comment type="caution">
    <text evidence="2">The sequence shown here is derived from an EMBL/GenBank/DDBJ whole genome shotgun (WGS) entry which is preliminary data.</text>
</comment>
<keyword evidence="3" id="KW-1185">Reference proteome</keyword>
<organism evidence="2 3">
    <name type="scientific">Penicillium cosmopolitanum</name>
    <dbReference type="NCBI Taxonomy" id="1131564"/>
    <lineage>
        <taxon>Eukaryota</taxon>
        <taxon>Fungi</taxon>
        <taxon>Dikarya</taxon>
        <taxon>Ascomycota</taxon>
        <taxon>Pezizomycotina</taxon>
        <taxon>Eurotiomycetes</taxon>
        <taxon>Eurotiomycetidae</taxon>
        <taxon>Eurotiales</taxon>
        <taxon>Aspergillaceae</taxon>
        <taxon>Penicillium</taxon>
    </lineage>
</organism>
<reference evidence="2" key="1">
    <citation type="submission" date="2022-12" db="EMBL/GenBank/DDBJ databases">
        <authorList>
            <person name="Petersen C."/>
        </authorList>
    </citation>
    <scope>NUCLEOTIDE SEQUENCE</scope>
    <source>
        <strain evidence="2">IBT 29677</strain>
    </source>
</reference>
<accession>A0A9W9W4F3</accession>
<dbReference type="PROSITE" id="PS50181">
    <property type="entry name" value="FBOX"/>
    <property type="match status" value="1"/>
</dbReference>
<feature type="domain" description="F-box" evidence="1">
    <location>
        <begin position="285"/>
        <end position="333"/>
    </location>
</feature>
<dbReference type="Proteomes" id="UP001147747">
    <property type="component" value="Unassembled WGS sequence"/>
</dbReference>
<dbReference type="InterPro" id="IPR001810">
    <property type="entry name" value="F-box_dom"/>
</dbReference>
<name>A0A9W9W4F3_9EURO</name>
<dbReference type="SUPFAM" id="SSF81383">
    <property type="entry name" value="F-box domain"/>
    <property type="match status" value="1"/>
</dbReference>
<dbReference type="EMBL" id="JAPZBU010000005">
    <property type="protein sequence ID" value="KAJ5403246.1"/>
    <property type="molecule type" value="Genomic_DNA"/>
</dbReference>
<dbReference type="AlphaFoldDB" id="A0A9W9W4F3"/>
<evidence type="ECO:0000259" key="1">
    <source>
        <dbReference type="PROSITE" id="PS50181"/>
    </source>
</evidence>
<reference evidence="2" key="2">
    <citation type="journal article" date="2023" name="IMA Fungus">
        <title>Comparative genomic study of the Penicillium genus elucidates a diverse pangenome and 15 lateral gene transfer events.</title>
        <authorList>
            <person name="Petersen C."/>
            <person name="Sorensen T."/>
            <person name="Nielsen M.R."/>
            <person name="Sondergaard T.E."/>
            <person name="Sorensen J.L."/>
            <person name="Fitzpatrick D.A."/>
            <person name="Frisvad J.C."/>
            <person name="Nielsen K.L."/>
        </authorList>
    </citation>
    <scope>NUCLEOTIDE SEQUENCE</scope>
    <source>
        <strain evidence="2">IBT 29677</strain>
    </source>
</reference>
<gene>
    <name evidence="2" type="ORF">N7509_003117</name>
</gene>
<proteinExistence type="predicted"/>
<dbReference type="OrthoDB" id="9984533at2759"/>
<dbReference type="RefSeq" id="XP_056490488.1">
    <property type="nucleotide sequence ID" value="XM_056627754.1"/>
</dbReference>
<dbReference type="GeneID" id="81366734"/>
<dbReference type="InterPro" id="IPR036047">
    <property type="entry name" value="F-box-like_dom_sf"/>
</dbReference>
<sequence>MGSWDYYCALCGSTFQGERFVSRKPRTARYLWRKQREADFDALVAADPLNGRIDFRRFNEETAAGEDNLDNESLSSQDEDDTYDCSIISKEDATWSNNLQCLGVNSDYPFRSNAFLSDIGCDDEFGAVSAEPGSDSSAPDDLDDYKAYDQNENYPLFPFHPKCFQLLQQTVAFQRGFQIKAKSLLDGDWELNVPGGDFDKDVLYRVFRNLQSDAQLDISYGEPELPHDQYWLANPGEELFIADPGKRNPHAMNAIDDMWREIHSPKSGLEPDITGICNLNLKLMDDPFAHFPLELLLIIISALQPRSLLNLMQASPHIRRGLSRTSFSYWKRRFETDLPWFYEVHSFLQGIPSPASFDARELPGKSLSHFFAWAYHTTTPRWGLHGPFMGIANRRRIWEACNQLVGPYLALVKPEDRNTEVEEDGQFHSDKS</sequence>
<evidence type="ECO:0000313" key="2">
    <source>
        <dbReference type="EMBL" id="KAJ5403246.1"/>
    </source>
</evidence>
<evidence type="ECO:0000313" key="3">
    <source>
        <dbReference type="Proteomes" id="UP001147747"/>
    </source>
</evidence>
<protein>
    <recommendedName>
        <fullName evidence="1">F-box domain-containing protein</fullName>
    </recommendedName>
</protein>